<name>Q14M36_SPICI</name>
<evidence type="ECO:0000313" key="1">
    <source>
        <dbReference type="EMBL" id="CAK99453.1"/>
    </source>
</evidence>
<accession>Q14M36</accession>
<protein>
    <submittedName>
        <fullName evidence="1">Uncharacterized protein</fullName>
    </submittedName>
</protein>
<dbReference type="EMBL" id="AM285314">
    <property type="protein sequence ID" value="CAK99453.1"/>
    <property type="molecule type" value="Genomic_DNA"/>
</dbReference>
<proteinExistence type="predicted"/>
<organism evidence="1">
    <name type="scientific">Spiroplasma citri</name>
    <dbReference type="NCBI Taxonomy" id="2133"/>
    <lineage>
        <taxon>Bacteria</taxon>
        <taxon>Bacillati</taxon>
        <taxon>Mycoplasmatota</taxon>
        <taxon>Mollicutes</taxon>
        <taxon>Entomoplasmatales</taxon>
        <taxon>Spiroplasmataceae</taxon>
        <taxon>Spiroplasma</taxon>
    </lineage>
</organism>
<sequence>MSKAPLVYPIPDIDNPDEKYQYINKKFIESLGENKSEQIEKLTELLEQCPINTKIDEVEPSGIDNKFYFEKTNEEENKPWKNIKSAMTWNDNSKTIATAIIDNINQVNDFKYQAIYQNKCASEYFVWTDKGRLTQDNLNTRHKDGIYEFPILSFNLPLKGEKIKSFNWEYTARVPIRYQSIKDPNNFINFCEYAQEKKEEFNKKWTKEMEKMDQKIAQLDKRIREMPYKIESSAKYVKSRLKEMTPDEQPFNTVDNKWYFVVWRGEENEEWKITKFQNNNKNNRHYEIDIKERINFVSSLMNVRNDLLITDTPSRVVSTKYWNDDNGNYFKVVYRWNGGEEWSPILKYDGGVIKFWVWKDFKTWDKAQRGIVTTAAIGLRAFGSWEPLIW</sequence>
<reference evidence="1" key="1">
    <citation type="journal article" date="2010" name="Appl. Environ. Microbiol.">
        <title>Partial chromosome sequence of Spiroplasma citri reveals extensive viral invasion and important gene decay.</title>
        <authorList>
            <person name="Carle P."/>
            <person name="Saillard C."/>
            <person name="Carrere N."/>
            <person name="Carrere S."/>
            <person name="Duret S."/>
            <person name="Eveillard S."/>
            <person name="Gaurivaud P."/>
            <person name="Gourgues G."/>
            <person name="Gouzy J."/>
            <person name="Salar P."/>
            <person name="Verdin E."/>
            <person name="Breton M."/>
            <person name="Blanchard A."/>
            <person name="Laigret F."/>
            <person name="Bove J.M."/>
            <person name="Renaudin J."/>
            <person name="Foissac X."/>
        </authorList>
    </citation>
    <scope>NUCLEOTIDE SEQUENCE</scope>
    <source>
        <strain evidence="1">GII3-3X</strain>
    </source>
</reference>
<gene>
    <name evidence="1" type="ORF">SPICI13_026</name>
</gene>
<dbReference type="AlphaFoldDB" id="Q14M36"/>